<dbReference type="SMART" id="SM00228">
    <property type="entry name" value="PDZ"/>
    <property type="match status" value="1"/>
</dbReference>
<dbReference type="PANTHER" id="PTHR14102">
    <property type="entry name" value="PAR-6-RELATED"/>
    <property type="match status" value="1"/>
</dbReference>
<dbReference type="AlphaFoldDB" id="A0A915BT56"/>
<dbReference type="SUPFAM" id="SSF50156">
    <property type="entry name" value="PDZ domain-like"/>
    <property type="match status" value="1"/>
</dbReference>
<name>A0A915BT56_PARUN</name>
<evidence type="ECO:0000313" key="4">
    <source>
        <dbReference type="Proteomes" id="UP000887569"/>
    </source>
</evidence>
<dbReference type="GO" id="GO:0007098">
    <property type="term" value="P:centrosome cycle"/>
    <property type="evidence" value="ECO:0007669"/>
    <property type="project" value="TreeGrafter"/>
</dbReference>
<feature type="compositionally biased region" description="Low complexity" evidence="1">
    <location>
        <begin position="338"/>
        <end position="348"/>
    </location>
</feature>
<evidence type="ECO:0000256" key="1">
    <source>
        <dbReference type="SAM" id="MobiDB-lite"/>
    </source>
</evidence>
<evidence type="ECO:0000313" key="5">
    <source>
        <dbReference type="WBParaSite" id="PgR057_g028_t05"/>
    </source>
</evidence>
<proteinExistence type="predicted"/>
<dbReference type="PROSITE" id="PS50106">
    <property type="entry name" value="PDZ"/>
    <property type="match status" value="1"/>
</dbReference>
<dbReference type="InterPro" id="IPR036034">
    <property type="entry name" value="PDZ_sf"/>
</dbReference>
<dbReference type="Gene3D" id="3.10.20.90">
    <property type="entry name" value="Phosphatidylinositol 3-kinase Catalytic Subunit, Chain A, domain 1"/>
    <property type="match status" value="1"/>
</dbReference>
<dbReference type="SUPFAM" id="SSF54277">
    <property type="entry name" value="CAD &amp; PB1 domains"/>
    <property type="match status" value="1"/>
</dbReference>
<dbReference type="WBParaSite" id="PgR057_g028_t05">
    <property type="protein sequence ID" value="PgR057_g028_t05"/>
    <property type="gene ID" value="PgR057_g028"/>
</dbReference>
<dbReference type="Pfam" id="PF00564">
    <property type="entry name" value="PB1"/>
    <property type="match status" value="1"/>
</dbReference>
<organism evidence="4 5">
    <name type="scientific">Parascaris univalens</name>
    <name type="common">Nematode worm</name>
    <dbReference type="NCBI Taxonomy" id="6257"/>
    <lineage>
        <taxon>Eukaryota</taxon>
        <taxon>Metazoa</taxon>
        <taxon>Ecdysozoa</taxon>
        <taxon>Nematoda</taxon>
        <taxon>Chromadorea</taxon>
        <taxon>Rhabditida</taxon>
        <taxon>Spirurina</taxon>
        <taxon>Ascaridomorpha</taxon>
        <taxon>Ascaridoidea</taxon>
        <taxon>Ascarididae</taxon>
        <taxon>Parascaris</taxon>
    </lineage>
</organism>
<dbReference type="InterPro" id="IPR000270">
    <property type="entry name" value="PB1_dom"/>
</dbReference>
<dbReference type="PANTHER" id="PTHR14102:SF11">
    <property type="entry name" value="LD29223P"/>
    <property type="match status" value="1"/>
</dbReference>
<evidence type="ECO:0000259" key="2">
    <source>
        <dbReference type="PROSITE" id="PS50106"/>
    </source>
</evidence>
<accession>A0A915BT56</accession>
<sequence length="379" mass="42762">MGPENFYINGLYYPPSCSLKSYRSTSSLNRIFTIEPCLLEEFIIPIKSKFGVDMRRISLRLGGGRPMPTFEEFYALIRDLHQLVGEFSCDVSICYVSREGDRLPISNDENLRKALEIKPKILRLTIQKRGESLEEQYGYGVPSTSILKKKKKFTISNPQDFRRVSSIVDADILPQEYRRVKLCKYYNNKPLGFYIRDGMTESLTPWGVMPMKGIFISRLVENGLAASTNLLAINDEIIEVNGIEVAGKSLDQVTDMMIANAANLILTVKPAIQPHTRCNVQSSFLAPINYTTILPPIVSQRSPLVPPVRSFSRTSTWRLSEKIRLPSLRSTLTRDSSNKSSLSQNTSTRNTAKKARRPMSVHFGAISLISPKPKNITVF</sequence>
<dbReference type="PROSITE" id="PS51745">
    <property type="entry name" value="PB1"/>
    <property type="match status" value="1"/>
</dbReference>
<dbReference type="InterPro" id="IPR053793">
    <property type="entry name" value="PB1-like"/>
</dbReference>
<keyword evidence="4" id="KW-1185">Reference proteome</keyword>
<dbReference type="InterPro" id="IPR001478">
    <property type="entry name" value="PDZ"/>
</dbReference>
<evidence type="ECO:0000259" key="3">
    <source>
        <dbReference type="PROSITE" id="PS51745"/>
    </source>
</evidence>
<dbReference type="InterPro" id="IPR051741">
    <property type="entry name" value="PAR6_homolog"/>
</dbReference>
<feature type="region of interest" description="Disordered" evidence="1">
    <location>
        <begin position="334"/>
        <end position="357"/>
    </location>
</feature>
<feature type="domain" description="PDZ" evidence="2">
    <location>
        <begin position="179"/>
        <end position="272"/>
    </location>
</feature>
<dbReference type="CDD" id="cd06718">
    <property type="entry name" value="PDZ_Par6-like"/>
    <property type="match status" value="1"/>
</dbReference>
<protein>
    <submittedName>
        <fullName evidence="5">PDZ domain-containing protein</fullName>
    </submittedName>
</protein>
<dbReference type="Pfam" id="PF00595">
    <property type="entry name" value="PDZ"/>
    <property type="match status" value="1"/>
</dbReference>
<dbReference type="Gene3D" id="2.30.42.10">
    <property type="match status" value="1"/>
</dbReference>
<dbReference type="Proteomes" id="UP000887569">
    <property type="component" value="Unplaced"/>
</dbReference>
<dbReference type="SMART" id="SM00666">
    <property type="entry name" value="PB1"/>
    <property type="match status" value="1"/>
</dbReference>
<reference evidence="5" key="1">
    <citation type="submission" date="2022-11" db="UniProtKB">
        <authorList>
            <consortium name="WormBaseParasite"/>
        </authorList>
    </citation>
    <scope>IDENTIFICATION</scope>
</reference>
<feature type="domain" description="PB1" evidence="3">
    <location>
        <begin position="43"/>
        <end position="129"/>
    </location>
</feature>